<dbReference type="InterPro" id="IPR003593">
    <property type="entry name" value="AAA+_ATPase"/>
</dbReference>
<evidence type="ECO:0000313" key="3">
    <source>
        <dbReference type="EMBL" id="GAA4464197.1"/>
    </source>
</evidence>
<keyword evidence="4" id="KW-1185">Reference proteome</keyword>
<feature type="compositionally biased region" description="Polar residues" evidence="1">
    <location>
        <begin position="960"/>
        <end position="970"/>
    </location>
</feature>
<feature type="region of interest" description="Disordered" evidence="1">
    <location>
        <begin position="270"/>
        <end position="289"/>
    </location>
</feature>
<evidence type="ECO:0000259" key="2">
    <source>
        <dbReference type="SMART" id="SM00382"/>
    </source>
</evidence>
<feature type="region of interest" description="Disordered" evidence="1">
    <location>
        <begin position="877"/>
        <end position="923"/>
    </location>
</feature>
<feature type="compositionally biased region" description="Basic and acidic residues" evidence="1">
    <location>
        <begin position="275"/>
        <end position="289"/>
    </location>
</feature>
<name>A0ABP8NAX5_9BACT</name>
<dbReference type="Pfam" id="PF08751">
    <property type="entry name" value="TrwC"/>
    <property type="match status" value="1"/>
</dbReference>
<reference evidence="4" key="1">
    <citation type="journal article" date="2019" name="Int. J. Syst. Evol. Microbiol.">
        <title>The Global Catalogue of Microorganisms (GCM) 10K type strain sequencing project: providing services to taxonomists for standard genome sequencing and annotation.</title>
        <authorList>
            <consortium name="The Broad Institute Genomics Platform"/>
            <consortium name="The Broad Institute Genome Sequencing Center for Infectious Disease"/>
            <person name="Wu L."/>
            <person name="Ma J."/>
        </authorList>
    </citation>
    <scope>NUCLEOTIDE SEQUENCE [LARGE SCALE GENOMIC DNA]</scope>
    <source>
        <strain evidence="4">JCM 17759</strain>
    </source>
</reference>
<feature type="compositionally biased region" description="Polar residues" evidence="1">
    <location>
        <begin position="62"/>
        <end position="74"/>
    </location>
</feature>
<comment type="caution">
    <text evidence="3">The sequence shown here is derived from an EMBL/GenBank/DDBJ whole genome shotgun (WGS) entry which is preliminary data.</text>
</comment>
<dbReference type="Proteomes" id="UP001500840">
    <property type="component" value="Unassembled WGS sequence"/>
</dbReference>
<accession>A0ABP8NAX5</accession>
<dbReference type="InterPro" id="IPR014862">
    <property type="entry name" value="TrwC"/>
</dbReference>
<evidence type="ECO:0000256" key="1">
    <source>
        <dbReference type="SAM" id="MobiDB-lite"/>
    </source>
</evidence>
<proteinExistence type="predicted"/>
<feature type="domain" description="AAA+ ATPase" evidence="2">
    <location>
        <begin position="440"/>
        <end position="774"/>
    </location>
</feature>
<dbReference type="NCBIfam" id="NF041492">
    <property type="entry name" value="MobF"/>
    <property type="match status" value="1"/>
</dbReference>
<sequence length="970" mass="108734">MLIATQSKNIAATRQYFDQVLTQGDYYLGQEINGQWHGKGADTLGLGRGTDATKEQFSALLQGQHPTTGNPLTQRNRKDRRPGMDLTFSVPKSVSLAWAINEDERLIEALREAVRETMTKDIEPLMQRRVRHGEHHNSEQKSTTGELVYADFLHKTSRPVDGKADPHLHIHAFVINWTHQDGKHYAGQMEEIVRQRASLQAKFESRLARRLRDELGYAVTPTRFAQSGRIKAGWEIDGLDRTTIEKFSKRTQQVEAAAKSKGIHDAAKKATLGKQTREKKQSGTSVDRLRQEWTSRLTDDERQAFERLAARSVRGNGGEEQRDAAISVQYALDHHLFRHSTVERHQVVATALEHGLTFSPEEIERTLDQQPIIQRSLDKDGASRSLVTTQEVLKAEKRLIDFARDGRGTRQAIGKQEHTFVRDWLNDQQKSAVNHVLTCRDTVMAVTGGAGTGKSSLMQEAADAITQNNKKLFTFAPSTGAKEVLQHKGFNQTQTVEHLIRNTKLHPEIRDQVIWIDEAGLMDVRSLNAVFDIAKEQNARVVLSGDTRQHASPRRGEAMRLLEREAGLNIARVEVIQRQKGQYRKVVETISRGHEIDEQTGKSGLLAGFDMLDAMGKIKEIDADDKHEVLAKGYLAAMDKGKSTLVVAPTHAEAAAATAEIRRSLRERGQLSDEDRPFLQLQSMNLTEAQKREAATYEQQAGAIVQFHQNSQGGIKKGDRYRVAGAVGNEVQLVSLQSGEVKRLPIATPDRFEVYREAEVRLAAGDKIRFSLGGTSKNGQTRLSNGRLDEVKGFDASGNLILKGGQVVSRDYGHLDLGYVITSHASQGKDRDVVISAMGATSLPAINAKTLYVTASRGREDVVIYVDDKAKVRRAIERSGQQMSATELVGRKGKRPSEATESRSPAPDINLQSNRHSRHRRHFEAFRTRVRTWLRTNAMSWQPRPTQPSPDRHNHRPNNRFHTPQIRRSI</sequence>
<dbReference type="SMART" id="SM00382">
    <property type="entry name" value="AAA"/>
    <property type="match status" value="1"/>
</dbReference>
<gene>
    <name evidence="3" type="ORF">GCM10023156_50470</name>
</gene>
<dbReference type="Gene3D" id="3.40.50.300">
    <property type="entry name" value="P-loop containing nucleotide triphosphate hydrolases"/>
    <property type="match status" value="2"/>
</dbReference>
<evidence type="ECO:0000313" key="4">
    <source>
        <dbReference type="Proteomes" id="UP001500840"/>
    </source>
</evidence>
<organism evidence="3 4">
    <name type="scientific">Novipirellula rosea</name>
    <dbReference type="NCBI Taxonomy" id="1031540"/>
    <lineage>
        <taxon>Bacteria</taxon>
        <taxon>Pseudomonadati</taxon>
        <taxon>Planctomycetota</taxon>
        <taxon>Planctomycetia</taxon>
        <taxon>Pirellulales</taxon>
        <taxon>Pirellulaceae</taxon>
        <taxon>Novipirellula</taxon>
    </lineage>
</organism>
<protein>
    <recommendedName>
        <fullName evidence="2">AAA+ ATPase domain-containing protein</fullName>
    </recommendedName>
</protein>
<dbReference type="Pfam" id="PF13604">
    <property type="entry name" value="AAA_30"/>
    <property type="match status" value="1"/>
</dbReference>
<dbReference type="EMBL" id="BAABGA010000067">
    <property type="protein sequence ID" value="GAA4464197.1"/>
    <property type="molecule type" value="Genomic_DNA"/>
</dbReference>
<dbReference type="SUPFAM" id="SSF55464">
    <property type="entry name" value="Origin of replication-binding domain, RBD-like"/>
    <property type="match status" value="1"/>
</dbReference>
<dbReference type="InterPro" id="IPR014059">
    <property type="entry name" value="TraI/TrwC_relax"/>
</dbReference>
<dbReference type="NCBIfam" id="TIGR02686">
    <property type="entry name" value="relax_trwC"/>
    <property type="match status" value="1"/>
</dbReference>
<dbReference type="RefSeq" id="WP_345326610.1">
    <property type="nucleotide sequence ID" value="NZ_BAABGA010000067.1"/>
</dbReference>
<feature type="region of interest" description="Disordered" evidence="1">
    <location>
        <begin position="937"/>
        <end position="970"/>
    </location>
</feature>
<dbReference type="SUPFAM" id="SSF52540">
    <property type="entry name" value="P-loop containing nucleoside triphosphate hydrolases"/>
    <property type="match status" value="2"/>
</dbReference>
<dbReference type="InterPro" id="IPR027417">
    <property type="entry name" value="P-loop_NTPase"/>
</dbReference>
<feature type="region of interest" description="Disordered" evidence="1">
    <location>
        <begin position="62"/>
        <end position="84"/>
    </location>
</feature>